<proteinExistence type="predicted"/>
<name>A0A7J3QDI2_9CREN</name>
<organism evidence="2">
    <name type="scientific">Ignisphaera aggregans</name>
    <dbReference type="NCBI Taxonomy" id="334771"/>
    <lineage>
        <taxon>Archaea</taxon>
        <taxon>Thermoproteota</taxon>
        <taxon>Thermoprotei</taxon>
        <taxon>Desulfurococcales</taxon>
        <taxon>Desulfurococcaceae</taxon>
        <taxon>Ignisphaera</taxon>
    </lineage>
</organism>
<comment type="caution">
    <text evidence="2">The sequence shown here is derived from an EMBL/GenBank/DDBJ whole genome shotgun (WGS) entry which is preliminary data.</text>
</comment>
<gene>
    <name evidence="2" type="ORF">ENV02_00650</name>
</gene>
<accession>A0A7J3QDI2</accession>
<protein>
    <submittedName>
        <fullName evidence="2">Uncharacterized protein</fullName>
    </submittedName>
</protein>
<keyword evidence="1" id="KW-0812">Transmembrane</keyword>
<sequence length="134" mass="15498">MLRDLILKSIRYSFYCIGTHYAIVFSIMLYIYLYLYRNTIVLIITLALSILMVIASILADRRNIVQFINVLNLVGIRRRVLLVITIVFIYIRSLFIIIAYSIGALYNSIMVFLALFTHLTLIFILSLIIKSGVL</sequence>
<dbReference type="AlphaFoldDB" id="A0A7J3QDI2"/>
<evidence type="ECO:0000313" key="2">
    <source>
        <dbReference type="EMBL" id="HGV66313.1"/>
    </source>
</evidence>
<feature type="transmembrane region" description="Helical" evidence="1">
    <location>
        <begin position="39"/>
        <end position="59"/>
    </location>
</feature>
<evidence type="ECO:0000256" key="1">
    <source>
        <dbReference type="SAM" id="Phobius"/>
    </source>
</evidence>
<keyword evidence="1" id="KW-0472">Membrane</keyword>
<keyword evidence="1" id="KW-1133">Transmembrane helix</keyword>
<feature type="transmembrane region" description="Helical" evidence="1">
    <location>
        <begin position="12"/>
        <end position="33"/>
    </location>
</feature>
<feature type="transmembrane region" description="Helical" evidence="1">
    <location>
        <begin position="109"/>
        <end position="129"/>
    </location>
</feature>
<dbReference type="EMBL" id="DTET01000033">
    <property type="protein sequence ID" value="HGV66313.1"/>
    <property type="molecule type" value="Genomic_DNA"/>
</dbReference>
<reference evidence="2" key="1">
    <citation type="journal article" date="2020" name="mSystems">
        <title>Genome- and Community-Level Interaction Insights into Carbon Utilization and Element Cycling Functions of Hydrothermarchaeota in Hydrothermal Sediment.</title>
        <authorList>
            <person name="Zhou Z."/>
            <person name="Liu Y."/>
            <person name="Xu W."/>
            <person name="Pan J."/>
            <person name="Luo Z.H."/>
            <person name="Li M."/>
        </authorList>
    </citation>
    <scope>NUCLEOTIDE SEQUENCE [LARGE SCALE GENOMIC DNA]</scope>
    <source>
        <strain evidence="2">SpSt-721</strain>
    </source>
</reference>
<feature type="transmembrane region" description="Helical" evidence="1">
    <location>
        <begin position="80"/>
        <end position="103"/>
    </location>
</feature>